<keyword evidence="7" id="KW-0675">Receptor</keyword>
<evidence type="ECO:0000256" key="10">
    <source>
        <dbReference type="SAM" id="MobiDB-lite"/>
    </source>
</evidence>
<dbReference type="GO" id="GO:0043123">
    <property type="term" value="P:positive regulation of canonical NF-kappaB signal transduction"/>
    <property type="evidence" value="ECO:0007669"/>
    <property type="project" value="InterPro"/>
</dbReference>
<feature type="chain" id="PRO_5034511764" evidence="12">
    <location>
        <begin position="23"/>
        <end position="585"/>
    </location>
</feature>
<feature type="signal peptide" evidence="12">
    <location>
        <begin position="1"/>
        <end position="22"/>
    </location>
</feature>
<evidence type="ECO:0000256" key="2">
    <source>
        <dbReference type="ARBA" id="ARBA00022692"/>
    </source>
</evidence>
<keyword evidence="12" id="KW-0732">Signal</keyword>
<keyword evidence="8" id="KW-0325">Glycoprotein</keyword>
<dbReference type="PROSITE" id="PS50050">
    <property type="entry name" value="TNFR_NGFR_2"/>
    <property type="match status" value="1"/>
</dbReference>
<feature type="transmembrane region" description="Helical" evidence="11">
    <location>
        <begin position="217"/>
        <end position="241"/>
    </location>
</feature>
<keyword evidence="3" id="KW-0677">Repeat</keyword>
<evidence type="ECO:0000256" key="6">
    <source>
        <dbReference type="ARBA" id="ARBA00023157"/>
    </source>
</evidence>
<dbReference type="InterPro" id="IPR047526">
    <property type="entry name" value="TNR19/27/EDAR"/>
</dbReference>
<dbReference type="PANTHER" id="PTHR12120:SF10">
    <property type="entry name" value="TNFR-CYS DOMAIN-CONTAINING PROTEIN"/>
    <property type="match status" value="1"/>
</dbReference>
<dbReference type="RefSeq" id="XP_022086753.1">
    <property type="nucleotide sequence ID" value="XM_022231061.1"/>
</dbReference>
<evidence type="ECO:0000259" key="13">
    <source>
        <dbReference type="PROSITE" id="PS50050"/>
    </source>
</evidence>
<dbReference type="SMART" id="SM00208">
    <property type="entry name" value="TNFR"/>
    <property type="match status" value="2"/>
</dbReference>
<evidence type="ECO:0000256" key="8">
    <source>
        <dbReference type="ARBA" id="ARBA00023180"/>
    </source>
</evidence>
<feature type="disulfide bond" evidence="9">
    <location>
        <begin position="105"/>
        <end position="123"/>
    </location>
</feature>
<dbReference type="Pfam" id="PF00020">
    <property type="entry name" value="TNFR_c6"/>
    <property type="match status" value="1"/>
</dbReference>
<reference evidence="15" key="1">
    <citation type="submission" date="2025-08" db="UniProtKB">
        <authorList>
            <consortium name="RefSeq"/>
        </authorList>
    </citation>
    <scope>IDENTIFICATION</scope>
</reference>
<sequence length="585" mass="63074">MSSLQCAVTGILLVSVLDRVNGRPARLLLPANDSPSPEDCQAPDEYWDTEKGDCAICVQCGPGHGSTAVECGYGRGEKGTCNACIAGETYQDEVTAGQCKPCTPCDENAIVKSNCTTNQNRVCGPCKPGYGSHSGHEGLCSLCPDFNDAEKPPECDGTSTPLPIIQASPSTVTLISNTNQENVGSTQNVAMETNLDTTFSFTRLSNGTTAKQGTSSLGIGLGIGLGVGLSVILIILLVYCYKICQQCRQPSGPSKPDVVGASQEEKDKLTGDQSGTDHDNTEASGGGDTEAERVTDIDEGAIYSASKQEGSVRLELNAPDQTLPNGALPIDTDNPSSGRPTLEDVQNAQNTKEPGHSSKNGDVTVTPSSSCRHDSTDGNVSPRIMLPTIEESPNGQSASDRPALNRQNSNKFQQILDTFSSKITSHCRPEFKRSISEPADEKKRQDIQQTVSGKQIVLPLTVRKKCIKNDKDRKQKEFDKNFEKACSLGREMKWEDLSSTVRKEVNQMLTEDKKALSSYKDLGEVFGVNRNSQLKVCTSADDIFEVLATDKVPPNMEVILQKLLEIKRCDVVRKVVDNILKQKSS</sequence>
<organism evidence="14 15">
    <name type="scientific">Acanthaster planci</name>
    <name type="common">Crown-of-thorns starfish</name>
    <dbReference type="NCBI Taxonomy" id="133434"/>
    <lineage>
        <taxon>Eukaryota</taxon>
        <taxon>Metazoa</taxon>
        <taxon>Echinodermata</taxon>
        <taxon>Eleutherozoa</taxon>
        <taxon>Asterozoa</taxon>
        <taxon>Asteroidea</taxon>
        <taxon>Valvatacea</taxon>
        <taxon>Valvatida</taxon>
        <taxon>Acanthasteridae</taxon>
        <taxon>Acanthaster</taxon>
    </lineage>
</organism>
<evidence type="ECO:0000256" key="5">
    <source>
        <dbReference type="ARBA" id="ARBA00023136"/>
    </source>
</evidence>
<feature type="compositionally biased region" description="Basic and acidic residues" evidence="10">
    <location>
        <begin position="263"/>
        <end position="281"/>
    </location>
</feature>
<dbReference type="Gene3D" id="2.10.50.10">
    <property type="entry name" value="Tumor Necrosis Factor Receptor, subunit A, domain 2"/>
    <property type="match status" value="1"/>
</dbReference>
<dbReference type="PROSITE" id="PS00652">
    <property type="entry name" value="TNFR_NGFR_1"/>
    <property type="match status" value="1"/>
</dbReference>
<comment type="subcellular location">
    <subcellularLocation>
        <location evidence="1">Membrane</location>
        <topology evidence="1">Single-pass membrane protein</topology>
    </subcellularLocation>
</comment>
<evidence type="ECO:0000256" key="9">
    <source>
        <dbReference type="PROSITE-ProRule" id="PRU00206"/>
    </source>
</evidence>
<dbReference type="GO" id="GO:0005886">
    <property type="term" value="C:plasma membrane"/>
    <property type="evidence" value="ECO:0007669"/>
    <property type="project" value="TreeGrafter"/>
</dbReference>
<feature type="repeat" description="TNFR-Cys" evidence="9">
    <location>
        <begin position="83"/>
        <end position="123"/>
    </location>
</feature>
<evidence type="ECO:0000256" key="7">
    <source>
        <dbReference type="ARBA" id="ARBA00023170"/>
    </source>
</evidence>
<dbReference type="Proteomes" id="UP000694845">
    <property type="component" value="Unplaced"/>
</dbReference>
<name>A0A8B7Y0R2_ACAPL</name>
<dbReference type="InterPro" id="IPR001368">
    <property type="entry name" value="TNFR/NGFR_Cys_rich_reg"/>
</dbReference>
<dbReference type="GO" id="GO:0046330">
    <property type="term" value="P:positive regulation of JNK cascade"/>
    <property type="evidence" value="ECO:0007669"/>
    <property type="project" value="InterPro"/>
</dbReference>
<keyword evidence="4 11" id="KW-1133">Transmembrane helix</keyword>
<dbReference type="KEGG" id="aplc:110977175"/>
<evidence type="ECO:0000256" key="4">
    <source>
        <dbReference type="ARBA" id="ARBA00022989"/>
    </source>
</evidence>
<evidence type="ECO:0000313" key="15">
    <source>
        <dbReference type="RefSeq" id="XP_022086753.1"/>
    </source>
</evidence>
<dbReference type="AlphaFoldDB" id="A0A8B7Y0R2"/>
<feature type="region of interest" description="Disordered" evidence="10">
    <location>
        <begin position="249"/>
        <end position="294"/>
    </location>
</feature>
<feature type="region of interest" description="Disordered" evidence="10">
    <location>
        <begin position="308"/>
        <end position="384"/>
    </location>
</feature>
<gene>
    <name evidence="15" type="primary">LOC110977175</name>
</gene>
<evidence type="ECO:0000256" key="3">
    <source>
        <dbReference type="ARBA" id="ARBA00022737"/>
    </source>
</evidence>
<evidence type="ECO:0000256" key="11">
    <source>
        <dbReference type="SAM" id="Phobius"/>
    </source>
</evidence>
<protein>
    <submittedName>
        <fullName evidence="15">Uncharacterized protein LOC110977175</fullName>
    </submittedName>
</protein>
<dbReference type="PANTHER" id="PTHR12120">
    <property type="entry name" value="TNFR-CYS DOMAIN-CONTAINING PROTEIN"/>
    <property type="match status" value="1"/>
</dbReference>
<proteinExistence type="predicted"/>
<keyword evidence="5 11" id="KW-0472">Membrane</keyword>
<evidence type="ECO:0000256" key="1">
    <source>
        <dbReference type="ARBA" id="ARBA00004167"/>
    </source>
</evidence>
<dbReference type="GO" id="GO:0038023">
    <property type="term" value="F:signaling receptor activity"/>
    <property type="evidence" value="ECO:0007669"/>
    <property type="project" value="InterPro"/>
</dbReference>
<dbReference type="OrthoDB" id="9423210at2759"/>
<keyword evidence="6 9" id="KW-1015">Disulfide bond</keyword>
<feature type="domain" description="TNFR-Cys" evidence="13">
    <location>
        <begin position="83"/>
        <end position="123"/>
    </location>
</feature>
<accession>A0A8B7Y0R2</accession>
<dbReference type="GeneID" id="110977175"/>
<feature type="disulfide bond" evidence="9">
    <location>
        <begin position="84"/>
        <end position="99"/>
    </location>
</feature>
<feature type="disulfide bond" evidence="9">
    <location>
        <begin position="102"/>
        <end position="115"/>
    </location>
</feature>
<keyword evidence="2 11" id="KW-0812">Transmembrane</keyword>
<keyword evidence="14" id="KW-1185">Reference proteome</keyword>
<evidence type="ECO:0000313" key="14">
    <source>
        <dbReference type="Proteomes" id="UP000694845"/>
    </source>
</evidence>
<evidence type="ECO:0000256" key="12">
    <source>
        <dbReference type="SAM" id="SignalP"/>
    </source>
</evidence>
<dbReference type="OMA" id="CDENAIV"/>
<feature type="compositionally biased region" description="Polar residues" evidence="10">
    <location>
        <begin position="333"/>
        <end position="370"/>
    </location>
</feature>